<dbReference type="Proteomes" id="UP001552299">
    <property type="component" value="Unassembled WGS sequence"/>
</dbReference>
<sequence>MAAVVSELSRWKRMTCSISVSRLSRCRCFRILDRRADKRFDIILLNRRSSSGVLAGPEGSGLTAGRGSHPSRAARNSIGSTGLGQGIPKMLRPSFALYRRHPLLRPRSLLCKIEGHPVECELADLRVKDEWSFLCDLVHHFDVIEDASLAEEKESRYEDVRVEYFQALVDPEGEESLPVSDMASK</sequence>
<proteinExistence type="predicted"/>
<evidence type="ECO:0000313" key="2">
    <source>
        <dbReference type="EMBL" id="KAL0924941.1"/>
    </source>
</evidence>
<name>A0ABD0VQ30_DENTH</name>
<comment type="caution">
    <text evidence="2">The sequence shown here is derived from an EMBL/GenBank/DDBJ whole genome shotgun (WGS) entry which is preliminary data.</text>
</comment>
<evidence type="ECO:0000256" key="1">
    <source>
        <dbReference type="SAM" id="MobiDB-lite"/>
    </source>
</evidence>
<feature type="region of interest" description="Disordered" evidence="1">
    <location>
        <begin position="54"/>
        <end position="79"/>
    </location>
</feature>
<reference evidence="2 3" key="1">
    <citation type="journal article" date="2024" name="Plant Biotechnol. J.">
        <title>Dendrobium thyrsiflorum genome and its molecular insights into genes involved in important horticultural traits.</title>
        <authorList>
            <person name="Chen B."/>
            <person name="Wang J.Y."/>
            <person name="Zheng P.J."/>
            <person name="Li K.L."/>
            <person name="Liang Y.M."/>
            <person name="Chen X.F."/>
            <person name="Zhang C."/>
            <person name="Zhao X."/>
            <person name="He X."/>
            <person name="Zhang G.Q."/>
            <person name="Liu Z.J."/>
            <person name="Xu Q."/>
        </authorList>
    </citation>
    <scope>NUCLEOTIDE SEQUENCE [LARGE SCALE GENOMIC DNA]</scope>
    <source>
        <strain evidence="2">GZMU011</strain>
    </source>
</reference>
<accession>A0ABD0VQ30</accession>
<dbReference type="AlphaFoldDB" id="A0ABD0VQ30"/>
<evidence type="ECO:0000313" key="3">
    <source>
        <dbReference type="Proteomes" id="UP001552299"/>
    </source>
</evidence>
<dbReference type="EMBL" id="JANQDX010000005">
    <property type="protein sequence ID" value="KAL0924941.1"/>
    <property type="molecule type" value="Genomic_DNA"/>
</dbReference>
<protein>
    <submittedName>
        <fullName evidence="2">Uncharacterized protein</fullName>
    </submittedName>
</protein>
<organism evidence="2 3">
    <name type="scientific">Dendrobium thyrsiflorum</name>
    <name type="common">Pinecone-like raceme dendrobium</name>
    <name type="synonym">Orchid</name>
    <dbReference type="NCBI Taxonomy" id="117978"/>
    <lineage>
        <taxon>Eukaryota</taxon>
        <taxon>Viridiplantae</taxon>
        <taxon>Streptophyta</taxon>
        <taxon>Embryophyta</taxon>
        <taxon>Tracheophyta</taxon>
        <taxon>Spermatophyta</taxon>
        <taxon>Magnoliopsida</taxon>
        <taxon>Liliopsida</taxon>
        <taxon>Asparagales</taxon>
        <taxon>Orchidaceae</taxon>
        <taxon>Epidendroideae</taxon>
        <taxon>Malaxideae</taxon>
        <taxon>Dendrobiinae</taxon>
        <taxon>Dendrobium</taxon>
    </lineage>
</organism>
<keyword evidence="3" id="KW-1185">Reference proteome</keyword>
<gene>
    <name evidence="2" type="ORF">M5K25_005802</name>
</gene>